<feature type="compositionally biased region" description="Polar residues" evidence="1">
    <location>
        <begin position="1"/>
        <end position="24"/>
    </location>
</feature>
<proteinExistence type="predicted"/>
<dbReference type="EMBL" id="CAJPWZ010002332">
    <property type="protein sequence ID" value="CAG2235921.1"/>
    <property type="molecule type" value="Genomic_DNA"/>
</dbReference>
<feature type="region of interest" description="Disordered" evidence="1">
    <location>
        <begin position="1"/>
        <end position="101"/>
    </location>
</feature>
<gene>
    <name evidence="2" type="ORF">MEDL_48447</name>
</gene>
<reference evidence="2" key="1">
    <citation type="submission" date="2021-03" db="EMBL/GenBank/DDBJ databases">
        <authorList>
            <person name="Bekaert M."/>
        </authorList>
    </citation>
    <scope>NUCLEOTIDE SEQUENCE</scope>
</reference>
<sequence length="289" mass="30728">MTPQGGCQTRRTGMSSQGTPQQDYQPRETGVLGQGTPQGNQQARGAGVSSQRAPQPDYKPRETGVSSLRTPQPDYKLRETGVSGQRTPQGPTLPKLDGHPTLQQCPIQGCPIRALDIQPHVMLEHVAEVFGEQRDQPRASLAPIRVAALQAQAWMLAGDNTAPHHWAGSPGQMEEVCREGGRPVPPYFSTAPVNSPGALIDWRVQAAIMGELGDRADAFRGMFRLQGPRAAMGSSAGQIGQAEGGIDPLRSPSDSPPGKKLFVDSAIRSPTPPAFDSHFHLDRGGGNGG</sequence>
<accession>A0A8S3TQ94</accession>
<dbReference type="Proteomes" id="UP000683360">
    <property type="component" value="Unassembled WGS sequence"/>
</dbReference>
<keyword evidence="3" id="KW-1185">Reference proteome</keyword>
<dbReference type="AlphaFoldDB" id="A0A8S3TQ94"/>
<name>A0A8S3TQ94_MYTED</name>
<feature type="region of interest" description="Disordered" evidence="1">
    <location>
        <begin position="232"/>
        <end position="289"/>
    </location>
</feature>
<comment type="caution">
    <text evidence="2">The sequence shown here is derived from an EMBL/GenBank/DDBJ whole genome shotgun (WGS) entry which is preliminary data.</text>
</comment>
<evidence type="ECO:0000313" key="3">
    <source>
        <dbReference type="Proteomes" id="UP000683360"/>
    </source>
</evidence>
<evidence type="ECO:0000256" key="1">
    <source>
        <dbReference type="SAM" id="MobiDB-lite"/>
    </source>
</evidence>
<protein>
    <submittedName>
        <fullName evidence="2">Uncharacterized protein</fullName>
    </submittedName>
</protein>
<evidence type="ECO:0000313" key="2">
    <source>
        <dbReference type="EMBL" id="CAG2235921.1"/>
    </source>
</evidence>
<feature type="compositionally biased region" description="Polar residues" evidence="1">
    <location>
        <begin position="35"/>
        <end position="53"/>
    </location>
</feature>
<organism evidence="2 3">
    <name type="scientific">Mytilus edulis</name>
    <name type="common">Blue mussel</name>
    <dbReference type="NCBI Taxonomy" id="6550"/>
    <lineage>
        <taxon>Eukaryota</taxon>
        <taxon>Metazoa</taxon>
        <taxon>Spiralia</taxon>
        <taxon>Lophotrochozoa</taxon>
        <taxon>Mollusca</taxon>
        <taxon>Bivalvia</taxon>
        <taxon>Autobranchia</taxon>
        <taxon>Pteriomorphia</taxon>
        <taxon>Mytilida</taxon>
        <taxon>Mytiloidea</taxon>
        <taxon>Mytilidae</taxon>
        <taxon>Mytilinae</taxon>
        <taxon>Mytilus</taxon>
    </lineage>
</organism>